<dbReference type="Proteomes" id="UP000321425">
    <property type="component" value="Unassembled WGS sequence"/>
</dbReference>
<evidence type="ECO:0000259" key="2">
    <source>
        <dbReference type="SMART" id="SM00014"/>
    </source>
</evidence>
<reference evidence="4 5" key="1">
    <citation type="submission" date="2016-10" db="EMBL/GenBank/DDBJ databases">
        <authorList>
            <person name="de Groot N.N."/>
        </authorList>
    </citation>
    <scope>NUCLEOTIDE SEQUENCE [LARGE SCALE GENOMIC DNA]</scope>
    <source>
        <strain evidence="4 5">DSM 19182</strain>
    </source>
</reference>
<feature type="transmembrane region" description="Helical" evidence="1">
    <location>
        <begin position="168"/>
        <end position="190"/>
    </location>
</feature>
<dbReference type="OrthoDB" id="9789113at2"/>
<feature type="transmembrane region" description="Helical" evidence="1">
    <location>
        <begin position="100"/>
        <end position="121"/>
    </location>
</feature>
<name>A0A1H7X688_9LACT</name>
<dbReference type="AlphaFoldDB" id="A0A1H7X688"/>
<protein>
    <submittedName>
        <fullName evidence="3">Phosphatase PAP2 family protein</fullName>
    </submittedName>
    <submittedName>
        <fullName evidence="4">Undecaprenyl-diphosphatase</fullName>
    </submittedName>
</protein>
<dbReference type="PANTHER" id="PTHR14969:SF13">
    <property type="entry name" value="AT30094P"/>
    <property type="match status" value="1"/>
</dbReference>
<dbReference type="PANTHER" id="PTHR14969">
    <property type="entry name" value="SPHINGOSINE-1-PHOSPHATE PHOSPHOHYDROLASE"/>
    <property type="match status" value="1"/>
</dbReference>
<dbReference type="SUPFAM" id="SSF48317">
    <property type="entry name" value="Acid phosphatase/Vanadium-dependent haloperoxidase"/>
    <property type="match status" value="1"/>
</dbReference>
<feature type="transmembrane region" description="Helical" evidence="1">
    <location>
        <begin position="18"/>
        <end position="37"/>
    </location>
</feature>
<keyword evidence="1" id="KW-1133">Transmembrane helix</keyword>
<evidence type="ECO:0000313" key="3">
    <source>
        <dbReference type="EMBL" id="GEK90084.1"/>
    </source>
</evidence>
<evidence type="ECO:0000313" key="5">
    <source>
        <dbReference type="Proteomes" id="UP000198548"/>
    </source>
</evidence>
<dbReference type="RefSeq" id="WP_091489888.1">
    <property type="nucleotide sequence ID" value="NZ_BJUX01000032.1"/>
</dbReference>
<evidence type="ECO:0000313" key="4">
    <source>
        <dbReference type="EMBL" id="SEM29372.1"/>
    </source>
</evidence>
<dbReference type="Proteomes" id="UP000198548">
    <property type="component" value="Unassembled WGS sequence"/>
</dbReference>
<dbReference type="InterPro" id="IPR000326">
    <property type="entry name" value="PAP2/HPO"/>
</dbReference>
<feature type="transmembrane region" description="Helical" evidence="1">
    <location>
        <begin position="202"/>
        <end position="220"/>
    </location>
</feature>
<feature type="transmembrane region" description="Helical" evidence="1">
    <location>
        <begin position="65"/>
        <end position="88"/>
    </location>
</feature>
<accession>A0A1H7X688</accession>
<dbReference type="Pfam" id="PF01569">
    <property type="entry name" value="PAP2"/>
    <property type="match status" value="1"/>
</dbReference>
<dbReference type="InterPro" id="IPR036938">
    <property type="entry name" value="PAP2/HPO_sf"/>
</dbReference>
<keyword evidence="1" id="KW-0812">Transmembrane</keyword>
<gene>
    <name evidence="3" type="ORF">APU01nite_21230</name>
    <name evidence="4" type="ORF">SAMN04488100_1465</name>
</gene>
<feature type="domain" description="Phosphatidic acid phosphatase type 2/haloperoxidase" evidence="2">
    <location>
        <begin position="98"/>
        <end position="213"/>
    </location>
</feature>
<sequence length="235" mass="26736">MDDIKEFLIKHFGRPRRLFMLGLVMTIPFILLAWMSFYDWGFVGTLDEMIGAEFYDERESLLNTFFIFITRLGDGWFIALLTLAVSGYTGFYKKNKQIAWWYFITVSVGAGVMNQVVKYIFQRERPTDFEPLIEQGGYSFPSGHAMGSMIAYGALLFLIIRTYSKWKVILPSIIVIIPLIALIGISRIYLGVHYPSDVIGGYSLGLAVLSVSLGIYSLYLTKKEIRNPVDTTGQE</sequence>
<proteinExistence type="predicted"/>
<organism evidence="4 5">
    <name type="scientific">Alkalibacterium putridalgicola</name>
    <dbReference type="NCBI Taxonomy" id="426703"/>
    <lineage>
        <taxon>Bacteria</taxon>
        <taxon>Bacillati</taxon>
        <taxon>Bacillota</taxon>
        <taxon>Bacilli</taxon>
        <taxon>Lactobacillales</taxon>
        <taxon>Carnobacteriaceae</taxon>
        <taxon>Alkalibacterium</taxon>
    </lineage>
</organism>
<keyword evidence="1" id="KW-0472">Membrane</keyword>
<dbReference type="SMART" id="SM00014">
    <property type="entry name" value="acidPPc"/>
    <property type="match status" value="1"/>
</dbReference>
<evidence type="ECO:0000313" key="6">
    <source>
        <dbReference type="Proteomes" id="UP000321425"/>
    </source>
</evidence>
<dbReference type="EMBL" id="FOBL01000046">
    <property type="protein sequence ID" value="SEM29372.1"/>
    <property type="molecule type" value="Genomic_DNA"/>
</dbReference>
<feature type="transmembrane region" description="Helical" evidence="1">
    <location>
        <begin position="141"/>
        <end position="161"/>
    </location>
</feature>
<keyword evidence="6" id="KW-1185">Reference proteome</keyword>
<dbReference type="STRING" id="426703.SAMN04488100_1465"/>
<evidence type="ECO:0000256" key="1">
    <source>
        <dbReference type="SAM" id="Phobius"/>
    </source>
</evidence>
<dbReference type="EMBL" id="BJUX01000032">
    <property type="protein sequence ID" value="GEK90084.1"/>
    <property type="molecule type" value="Genomic_DNA"/>
</dbReference>
<dbReference type="Gene3D" id="1.20.144.10">
    <property type="entry name" value="Phosphatidic acid phosphatase type 2/haloperoxidase"/>
    <property type="match status" value="2"/>
</dbReference>
<reference evidence="3 6" key="2">
    <citation type="submission" date="2019-07" db="EMBL/GenBank/DDBJ databases">
        <title>Whole genome shotgun sequence of Alkalibacterium putridalgicola NBRC 103243.</title>
        <authorList>
            <person name="Hosoyama A."/>
            <person name="Uohara A."/>
            <person name="Ohji S."/>
            <person name="Ichikawa N."/>
        </authorList>
    </citation>
    <scope>NUCLEOTIDE SEQUENCE [LARGE SCALE GENOMIC DNA]</scope>
    <source>
        <strain evidence="3 6">NBRC 103243</strain>
    </source>
</reference>
<dbReference type="CDD" id="cd03392">
    <property type="entry name" value="PAP2_like_2"/>
    <property type="match status" value="1"/>
</dbReference>